<dbReference type="Proteomes" id="UP000030748">
    <property type="component" value="Unassembled WGS sequence"/>
</dbReference>
<dbReference type="GO" id="GO:0005669">
    <property type="term" value="C:transcription factor TFIID complex"/>
    <property type="evidence" value="ECO:0000318"/>
    <property type="project" value="GO_Central"/>
</dbReference>
<dbReference type="Pfam" id="PF07524">
    <property type="entry name" value="Bromo_TP"/>
    <property type="match status" value="1"/>
</dbReference>
<reference evidence="7 8" key="1">
    <citation type="journal article" date="2013" name="Proc. Natl. Acad. Sci. U.S.A.">
        <title>Fine-scale variation in meiotic recombination in Mimulus inferred from population shotgun sequencing.</title>
        <authorList>
            <person name="Hellsten U."/>
            <person name="Wright K.M."/>
            <person name="Jenkins J."/>
            <person name="Shu S."/>
            <person name="Yuan Y."/>
            <person name="Wessler S.R."/>
            <person name="Schmutz J."/>
            <person name="Willis J.H."/>
            <person name="Rokhsar D.S."/>
        </authorList>
    </citation>
    <scope>NUCLEOTIDE SEQUENCE [LARGE SCALE GENOMIC DNA]</scope>
    <source>
        <strain evidence="8">cv. DUN x IM62</strain>
    </source>
</reference>
<dbReference type="GO" id="GO:0006366">
    <property type="term" value="P:transcription by RNA polymerase II"/>
    <property type="evidence" value="ECO:0000318"/>
    <property type="project" value="GO_Central"/>
</dbReference>
<keyword evidence="3" id="KW-0804">Transcription</keyword>
<evidence type="ECO:0000313" key="8">
    <source>
        <dbReference type="Proteomes" id="UP000030748"/>
    </source>
</evidence>
<dbReference type="InterPro" id="IPR009072">
    <property type="entry name" value="Histone-fold"/>
</dbReference>
<dbReference type="CDD" id="cd00076">
    <property type="entry name" value="HFD_SF"/>
    <property type="match status" value="1"/>
</dbReference>
<dbReference type="Gene3D" id="1.10.20.10">
    <property type="entry name" value="Histone, subunit A"/>
    <property type="match status" value="1"/>
</dbReference>
<organism evidence="7 8">
    <name type="scientific">Erythranthe guttata</name>
    <name type="common">Yellow monkey flower</name>
    <name type="synonym">Mimulus guttatus</name>
    <dbReference type="NCBI Taxonomy" id="4155"/>
    <lineage>
        <taxon>Eukaryota</taxon>
        <taxon>Viridiplantae</taxon>
        <taxon>Streptophyta</taxon>
        <taxon>Embryophyta</taxon>
        <taxon>Tracheophyta</taxon>
        <taxon>Spermatophyta</taxon>
        <taxon>Magnoliopsida</taxon>
        <taxon>eudicotyledons</taxon>
        <taxon>Gunneridae</taxon>
        <taxon>Pentapetalae</taxon>
        <taxon>asterids</taxon>
        <taxon>lamiids</taxon>
        <taxon>Lamiales</taxon>
        <taxon>Phrymaceae</taxon>
        <taxon>Erythranthe</taxon>
    </lineage>
</organism>
<proteinExistence type="predicted"/>
<keyword evidence="2" id="KW-0805">Transcription regulation</keyword>
<feature type="region of interest" description="Disordered" evidence="5">
    <location>
        <begin position="17"/>
        <end position="41"/>
    </location>
</feature>
<feature type="region of interest" description="Disordered" evidence="5">
    <location>
        <begin position="157"/>
        <end position="178"/>
    </location>
</feature>
<feature type="compositionally biased region" description="Polar residues" evidence="5">
    <location>
        <begin position="160"/>
        <end position="171"/>
    </location>
</feature>
<feature type="domain" description="Bromodomain associated" evidence="6">
    <location>
        <begin position="43"/>
        <end position="120"/>
    </location>
</feature>
<feature type="non-terminal residue" evidence="7">
    <location>
        <position position="1"/>
    </location>
</feature>
<dbReference type="SMART" id="SM00576">
    <property type="entry name" value="BTP"/>
    <property type="match status" value="1"/>
</dbReference>
<keyword evidence="8" id="KW-1185">Reference proteome</keyword>
<feature type="compositionally biased region" description="Polar residues" evidence="5">
    <location>
        <begin position="17"/>
        <end position="27"/>
    </location>
</feature>
<dbReference type="STRING" id="4155.A0A022RK84"/>
<dbReference type="GO" id="GO:0046982">
    <property type="term" value="F:protein heterodimerization activity"/>
    <property type="evidence" value="ECO:0007669"/>
    <property type="project" value="InterPro"/>
</dbReference>
<dbReference type="eggNOG" id="KOG2389">
    <property type="taxonomic scope" value="Eukaryota"/>
</dbReference>
<evidence type="ECO:0000313" key="7">
    <source>
        <dbReference type="EMBL" id="EYU40847.1"/>
    </source>
</evidence>
<dbReference type="PANTHER" id="PTHR46338:SF13">
    <property type="entry name" value="TRANSCRIPTION INITIATION FACTOR TFIID SUBUNIT 8-LIKE"/>
    <property type="match status" value="1"/>
</dbReference>
<name>A0A022RK84_ERYGU</name>
<dbReference type="InterPro" id="IPR037818">
    <property type="entry name" value="TAF8"/>
</dbReference>
<gene>
    <name evidence="7" type="ORF">MIMGU_mgv1a022757mg</name>
</gene>
<dbReference type="AlphaFoldDB" id="A0A022RK84"/>
<dbReference type="InterPro" id="IPR006565">
    <property type="entry name" value="BTP"/>
</dbReference>
<accession>A0A022RK84</accession>
<evidence type="ECO:0000256" key="3">
    <source>
        <dbReference type="ARBA" id="ARBA00023163"/>
    </source>
</evidence>
<evidence type="ECO:0000256" key="2">
    <source>
        <dbReference type="ARBA" id="ARBA00023015"/>
    </source>
</evidence>
<evidence type="ECO:0000256" key="1">
    <source>
        <dbReference type="ARBA" id="ARBA00004123"/>
    </source>
</evidence>
<evidence type="ECO:0000259" key="6">
    <source>
        <dbReference type="SMART" id="SM00576"/>
    </source>
</evidence>
<dbReference type="PANTHER" id="PTHR46338">
    <property type="entry name" value="TRANSCRIPTION INITIATION FACTOR TFIID SUBUNIT 8"/>
    <property type="match status" value="1"/>
</dbReference>
<evidence type="ECO:0000256" key="5">
    <source>
        <dbReference type="SAM" id="MobiDB-lite"/>
    </source>
</evidence>
<protein>
    <recommendedName>
        <fullName evidence="6">Bromodomain associated domain-containing protein</fullName>
    </recommendedName>
</protein>
<keyword evidence="4" id="KW-0539">Nucleus</keyword>
<sequence length="257" mass="28497">KGGEEYSIQIYMRKSVQQQQQLENNSLPGRDDDDDGISSSSESEYSFSVARVAVAQICQSMGFTGAQKMALEALTDVATMYLKAIAKLGAASANSNGSRTQSNIPDVIVALEDLGSVQGFAGSSTVRERSVYTSAVIKDLIKFVNYSDEIPFARPLPPRTSFSPRQTSSTLHYDDEGGSKHVPRWLPPAVPVVVEVEKRKRWWGCLEEERENQNWEKNTVVENETSSVINNNDIDISSAKRAKVRFKLGLEKGFCEY</sequence>
<evidence type="ECO:0000256" key="4">
    <source>
        <dbReference type="ARBA" id="ARBA00023242"/>
    </source>
</evidence>
<comment type="subcellular location">
    <subcellularLocation>
        <location evidence="1">Nucleus</location>
    </subcellularLocation>
</comment>
<dbReference type="EMBL" id="KI630373">
    <property type="protein sequence ID" value="EYU40847.1"/>
    <property type="molecule type" value="Genomic_DNA"/>
</dbReference>